<sequence length="345" mass="39439">MKGLYAESHFFPISGQRITMKDSFGRQINYLRISVTDRCNLRCRYCMPEEGIESKLGHEGVLSLEAFARVVRLAAQVGIRKVRLTGGEPLVRRNIPQLIRYIADVPQIDDIALTTNGILFAPMAEELKAAGLNRVNISLDSFKEDRFRFITRVGNLDQAKKAIFKALELKMNPVKINTVVIRGFNDDEILDFARLAYDYPLHVRFIEFMPVGDLLYWKKDRLMKTDEILEMVKKQFLLTRFKDIRGSGPARYYKAEGGKGSIGFISPMSNHFCAQCNRIRMTADGMIRGCLYDKREVNLRPSLENGSDEEILNLLIETITQKPARHMMDSGWGAKNERKMFQIGG</sequence>
<feature type="binding site" evidence="12">
    <location>
        <begin position="278"/>
        <end position="280"/>
    </location>
    <ligand>
        <name>GTP</name>
        <dbReference type="ChEBI" id="CHEBI:37565"/>
    </ligand>
</feature>
<dbReference type="SFLD" id="SFLDG01067">
    <property type="entry name" value="SPASM/twitch_domain_containing"/>
    <property type="match status" value="1"/>
</dbReference>
<dbReference type="CDD" id="cd01335">
    <property type="entry name" value="Radical_SAM"/>
    <property type="match status" value="1"/>
</dbReference>
<keyword evidence="6 12" id="KW-0408">Iron</keyword>
<feature type="binding site" evidence="12">
    <location>
        <position position="45"/>
    </location>
    <ligand>
        <name>S-adenosyl-L-methionine</name>
        <dbReference type="ChEBI" id="CHEBI:59789"/>
    </ligand>
</feature>
<feature type="domain" description="Radical SAM core" evidence="13">
    <location>
        <begin position="23"/>
        <end position="247"/>
    </location>
</feature>
<keyword evidence="4 12" id="KW-0479">Metal-binding</keyword>
<dbReference type="SMART" id="SM00729">
    <property type="entry name" value="Elp3"/>
    <property type="match status" value="1"/>
</dbReference>
<evidence type="ECO:0000256" key="6">
    <source>
        <dbReference type="ARBA" id="ARBA00023004"/>
    </source>
</evidence>
<dbReference type="InterPro" id="IPR058240">
    <property type="entry name" value="rSAM_sf"/>
</dbReference>
<dbReference type="InterPro" id="IPR013483">
    <property type="entry name" value="MoaA"/>
</dbReference>
<keyword evidence="2 12" id="KW-0004">4Fe-4S</keyword>
<comment type="catalytic activity">
    <reaction evidence="11 12">
        <text>GTP + AH2 + S-adenosyl-L-methionine = (8S)-3',8-cyclo-7,8-dihydroguanosine 5'-triphosphate + 5'-deoxyadenosine + L-methionine + A + H(+)</text>
        <dbReference type="Rhea" id="RHEA:49576"/>
        <dbReference type="ChEBI" id="CHEBI:13193"/>
        <dbReference type="ChEBI" id="CHEBI:15378"/>
        <dbReference type="ChEBI" id="CHEBI:17319"/>
        <dbReference type="ChEBI" id="CHEBI:17499"/>
        <dbReference type="ChEBI" id="CHEBI:37565"/>
        <dbReference type="ChEBI" id="CHEBI:57844"/>
        <dbReference type="ChEBI" id="CHEBI:59789"/>
        <dbReference type="ChEBI" id="CHEBI:131766"/>
        <dbReference type="EC" id="4.1.99.22"/>
    </reaction>
</comment>
<evidence type="ECO:0000256" key="7">
    <source>
        <dbReference type="ARBA" id="ARBA00023014"/>
    </source>
</evidence>
<evidence type="ECO:0000256" key="12">
    <source>
        <dbReference type="HAMAP-Rule" id="MF_01225"/>
    </source>
</evidence>
<evidence type="ECO:0000313" key="14">
    <source>
        <dbReference type="EMBL" id="ABC78774.1"/>
    </source>
</evidence>
<dbReference type="InterPro" id="IPR000385">
    <property type="entry name" value="MoaA_NifB_PqqE_Fe-S-bd_CS"/>
</dbReference>
<evidence type="ECO:0000259" key="13">
    <source>
        <dbReference type="PROSITE" id="PS51918"/>
    </source>
</evidence>
<evidence type="ECO:0000256" key="8">
    <source>
        <dbReference type="ARBA" id="ARBA00023134"/>
    </source>
</evidence>
<comment type="pathway">
    <text evidence="12">Cofactor biosynthesis; molybdopterin biosynthesis.</text>
</comment>
<dbReference type="KEGG" id="sat:SYN_00381"/>
<dbReference type="Gene3D" id="3.20.20.70">
    <property type="entry name" value="Aldolase class I"/>
    <property type="match status" value="1"/>
</dbReference>
<dbReference type="CDD" id="cd21117">
    <property type="entry name" value="Twitch_MoaA"/>
    <property type="match status" value="1"/>
</dbReference>
<dbReference type="InterPro" id="IPR010505">
    <property type="entry name" value="MoaA_twitch"/>
</dbReference>
<accession>Q2LXG6</accession>
<evidence type="ECO:0000256" key="1">
    <source>
        <dbReference type="ARBA" id="ARBA00012167"/>
    </source>
</evidence>
<feature type="binding site" evidence="12">
    <location>
        <position position="39"/>
    </location>
    <ligand>
        <name>[4Fe-4S] cluster</name>
        <dbReference type="ChEBI" id="CHEBI:49883"/>
        <label>1</label>
        <note>4Fe-4S-S-AdoMet</note>
    </ligand>
</feature>
<dbReference type="eggNOG" id="COG2896">
    <property type="taxonomic scope" value="Bacteria"/>
</dbReference>
<feature type="binding site" evidence="12">
    <location>
        <position position="114"/>
    </location>
    <ligand>
        <name>GTP</name>
        <dbReference type="ChEBI" id="CHEBI:37565"/>
    </ligand>
</feature>
<dbReference type="Proteomes" id="UP000001933">
    <property type="component" value="Chromosome"/>
</dbReference>
<dbReference type="GO" id="GO:0061798">
    <property type="term" value="F:GTP 3',8'-cyclase activity"/>
    <property type="evidence" value="ECO:0007669"/>
    <property type="project" value="UniProtKB-UniRule"/>
</dbReference>
<dbReference type="GO" id="GO:1904047">
    <property type="term" value="F:S-adenosyl-L-methionine binding"/>
    <property type="evidence" value="ECO:0007669"/>
    <property type="project" value="UniProtKB-UniRule"/>
</dbReference>
<dbReference type="GO" id="GO:0046872">
    <property type="term" value="F:metal ion binding"/>
    <property type="evidence" value="ECO:0007669"/>
    <property type="project" value="UniProtKB-KW"/>
</dbReference>
<evidence type="ECO:0000256" key="5">
    <source>
        <dbReference type="ARBA" id="ARBA00022741"/>
    </source>
</evidence>
<dbReference type="PROSITE" id="PS01305">
    <property type="entry name" value="MOAA_NIFB_PQQE"/>
    <property type="match status" value="1"/>
</dbReference>
<comment type="function">
    <text evidence="12">Catalyzes the cyclization of GTP to (8S)-3',8-cyclo-7,8-dihydroguanosine 5'-triphosphate.</text>
</comment>
<dbReference type="GO" id="GO:0051539">
    <property type="term" value="F:4 iron, 4 sulfur cluster binding"/>
    <property type="evidence" value="ECO:0007669"/>
    <property type="project" value="UniProtKB-UniRule"/>
</dbReference>
<dbReference type="PANTHER" id="PTHR22960">
    <property type="entry name" value="MOLYBDOPTERIN COFACTOR SYNTHESIS PROTEIN A"/>
    <property type="match status" value="1"/>
</dbReference>
<dbReference type="InterPro" id="IPR006638">
    <property type="entry name" value="Elp3/MiaA/NifB-like_rSAM"/>
</dbReference>
<comment type="cofactor">
    <cofactor evidence="12">
        <name>[4Fe-4S] cluster</name>
        <dbReference type="ChEBI" id="CHEBI:49883"/>
    </cofactor>
    <text evidence="12">Binds 2 [4Fe-4S] clusters. Binds 1 [4Fe-4S] cluster coordinated with 3 cysteines and an exchangeable S-adenosyl-L-methionine and 1 [4Fe-4S] cluster coordinated with 3 cysteines and the GTP-derived substrate.</text>
</comment>
<evidence type="ECO:0000256" key="2">
    <source>
        <dbReference type="ARBA" id="ARBA00022485"/>
    </source>
</evidence>
<dbReference type="PROSITE" id="PS51918">
    <property type="entry name" value="RADICAL_SAM"/>
    <property type="match status" value="1"/>
</dbReference>
<dbReference type="SFLD" id="SFLDG01386">
    <property type="entry name" value="main_SPASM_domain-containing"/>
    <property type="match status" value="1"/>
</dbReference>
<dbReference type="Pfam" id="PF04055">
    <property type="entry name" value="Radical_SAM"/>
    <property type="match status" value="1"/>
</dbReference>
<feature type="binding site" evidence="12">
    <location>
        <position position="209"/>
    </location>
    <ligand>
        <name>S-adenosyl-L-methionine</name>
        <dbReference type="ChEBI" id="CHEBI:59789"/>
    </ligand>
</feature>
<feature type="binding site" evidence="12">
    <location>
        <position position="83"/>
    </location>
    <ligand>
        <name>GTP</name>
        <dbReference type="ChEBI" id="CHEBI:37565"/>
    </ligand>
</feature>
<name>Q2LXG6_SYNAS</name>
<evidence type="ECO:0000256" key="10">
    <source>
        <dbReference type="ARBA" id="ARBA00023239"/>
    </source>
</evidence>
<reference evidence="14 15" key="1">
    <citation type="journal article" date="2007" name="Proc. Natl. Acad. Sci. U.S.A.">
        <title>The genome of Syntrophus aciditrophicus: life at the thermodynamic limit of microbial growth.</title>
        <authorList>
            <person name="McInerney M.J."/>
            <person name="Rohlin L."/>
            <person name="Mouttaki H."/>
            <person name="Kim U."/>
            <person name="Krupp R.S."/>
            <person name="Rios-Hernandez L."/>
            <person name="Sieber J."/>
            <person name="Struchtemeyer C.G."/>
            <person name="Bhattacharyya A."/>
            <person name="Campbell J.W."/>
            <person name="Gunsalus R.P."/>
        </authorList>
    </citation>
    <scope>NUCLEOTIDE SEQUENCE [LARGE SCALE GENOMIC DNA]</scope>
    <source>
        <strain evidence="14 15">SB</strain>
    </source>
</reference>
<feature type="binding site" evidence="12">
    <location>
        <position position="46"/>
    </location>
    <ligand>
        <name>[4Fe-4S] cluster</name>
        <dbReference type="ChEBI" id="CHEBI:49883"/>
        <label>1</label>
        <note>4Fe-4S-S-AdoMet</note>
    </ligand>
</feature>
<keyword evidence="10 12" id="KW-0456">Lyase</keyword>
<gene>
    <name evidence="12" type="primary">moaA</name>
    <name evidence="14" type="ORF">SYN_00381</name>
</gene>
<keyword evidence="3 12" id="KW-0949">S-adenosyl-L-methionine</keyword>
<dbReference type="HOGENOM" id="CLU_009273_0_1_7"/>
<evidence type="ECO:0000256" key="9">
    <source>
        <dbReference type="ARBA" id="ARBA00023150"/>
    </source>
</evidence>
<dbReference type="Pfam" id="PF06463">
    <property type="entry name" value="Mob_synth_C"/>
    <property type="match status" value="1"/>
</dbReference>
<feature type="binding site" evidence="12">
    <location>
        <position position="276"/>
    </location>
    <ligand>
        <name>[4Fe-4S] cluster</name>
        <dbReference type="ChEBI" id="CHEBI:49883"/>
        <label>2</label>
        <note>4Fe-4S-substrate</note>
    </ligand>
</feature>
<comment type="subunit">
    <text evidence="12">Monomer and homodimer.</text>
</comment>
<keyword evidence="9 12" id="KW-0501">Molybdenum cofactor biosynthesis</keyword>
<evidence type="ECO:0000256" key="11">
    <source>
        <dbReference type="ARBA" id="ARBA00048697"/>
    </source>
</evidence>
<dbReference type="InterPro" id="IPR013785">
    <property type="entry name" value="Aldolase_TIM"/>
</dbReference>
<dbReference type="EC" id="4.1.99.22" evidence="1 12"/>
<dbReference type="FunCoup" id="Q2LXG6">
    <property type="interactions" value="373"/>
</dbReference>
<keyword evidence="7 12" id="KW-0411">Iron-sulfur</keyword>
<dbReference type="InterPro" id="IPR050105">
    <property type="entry name" value="MoCo_biosynth_MoaA/MoaC"/>
</dbReference>
<dbReference type="InterPro" id="IPR007197">
    <property type="entry name" value="rSAM"/>
</dbReference>
<dbReference type="NCBIfam" id="TIGR02666">
    <property type="entry name" value="moaA"/>
    <property type="match status" value="1"/>
</dbReference>
<organism evidence="14 15">
    <name type="scientific">Syntrophus aciditrophicus (strain SB)</name>
    <dbReference type="NCBI Taxonomy" id="56780"/>
    <lineage>
        <taxon>Bacteria</taxon>
        <taxon>Pseudomonadati</taxon>
        <taxon>Thermodesulfobacteriota</taxon>
        <taxon>Syntrophia</taxon>
        <taxon>Syntrophales</taxon>
        <taxon>Syntrophaceae</taxon>
        <taxon>Syntrophus</taxon>
    </lineage>
</organism>
<dbReference type="NCBIfam" id="NF001199">
    <property type="entry name" value="PRK00164.2-1"/>
    <property type="match status" value="1"/>
</dbReference>
<evidence type="ECO:0000256" key="3">
    <source>
        <dbReference type="ARBA" id="ARBA00022691"/>
    </source>
</evidence>
<dbReference type="SUPFAM" id="SSF102114">
    <property type="entry name" value="Radical SAM enzymes"/>
    <property type="match status" value="1"/>
</dbReference>
<feature type="binding site" evidence="12">
    <location>
        <position position="87"/>
    </location>
    <ligand>
        <name>S-adenosyl-L-methionine</name>
        <dbReference type="ChEBI" id="CHEBI:59789"/>
    </ligand>
</feature>
<dbReference type="SFLD" id="SFLDG01383">
    <property type="entry name" value="cyclic_pyranopterin_phosphate"/>
    <property type="match status" value="1"/>
</dbReference>
<feature type="binding site" evidence="12">
    <location>
        <position position="32"/>
    </location>
    <ligand>
        <name>GTP</name>
        <dbReference type="ChEBI" id="CHEBI:37565"/>
    </ligand>
</feature>
<feature type="binding site" evidence="12">
    <location>
        <position position="290"/>
    </location>
    <ligand>
        <name>[4Fe-4S] cluster</name>
        <dbReference type="ChEBI" id="CHEBI:49883"/>
        <label>2</label>
        <note>4Fe-4S-substrate</note>
    </ligand>
</feature>
<dbReference type="SFLD" id="SFLDS00029">
    <property type="entry name" value="Radical_SAM"/>
    <property type="match status" value="1"/>
</dbReference>
<dbReference type="PANTHER" id="PTHR22960:SF0">
    <property type="entry name" value="MOLYBDENUM COFACTOR BIOSYNTHESIS PROTEIN 1"/>
    <property type="match status" value="1"/>
</dbReference>
<comment type="similarity">
    <text evidence="12">Belongs to the radical SAM superfamily. MoaA family.</text>
</comment>
<dbReference type="InParanoid" id="Q2LXG6"/>
<dbReference type="STRING" id="56780.SYN_00381"/>
<feature type="binding site" evidence="12">
    <location>
        <position position="273"/>
    </location>
    <ligand>
        <name>[4Fe-4S] cluster</name>
        <dbReference type="ChEBI" id="CHEBI:49883"/>
        <label>2</label>
        <note>4Fe-4S-substrate</note>
    </ligand>
</feature>
<protein>
    <recommendedName>
        <fullName evidence="1 12">GTP 3',8-cyclase</fullName>
        <ecNumber evidence="1 12">4.1.99.22</ecNumber>
    </recommendedName>
    <alternativeName>
        <fullName evidence="12">Molybdenum cofactor biosynthesis protein A</fullName>
    </alternativeName>
</protein>
<feature type="binding site" evidence="12">
    <location>
        <position position="175"/>
    </location>
    <ligand>
        <name>GTP</name>
        <dbReference type="ChEBI" id="CHEBI:37565"/>
    </ligand>
</feature>
<keyword evidence="15" id="KW-1185">Reference proteome</keyword>
<dbReference type="GO" id="GO:0061799">
    <property type="term" value="F:cyclic pyranopterin monophosphate synthase activity"/>
    <property type="evidence" value="ECO:0007669"/>
    <property type="project" value="TreeGrafter"/>
</dbReference>
<keyword evidence="5 12" id="KW-0547">Nucleotide-binding</keyword>
<dbReference type="UniPathway" id="UPA00344"/>
<feature type="binding site" evidence="12">
    <location>
        <position position="43"/>
    </location>
    <ligand>
        <name>[4Fe-4S] cluster</name>
        <dbReference type="ChEBI" id="CHEBI:49883"/>
        <label>1</label>
        <note>4Fe-4S-S-AdoMet</note>
    </ligand>
</feature>
<evidence type="ECO:0000256" key="4">
    <source>
        <dbReference type="ARBA" id="ARBA00022723"/>
    </source>
</evidence>
<feature type="binding site" evidence="12">
    <location>
        <position position="138"/>
    </location>
    <ligand>
        <name>S-adenosyl-L-methionine</name>
        <dbReference type="ChEBI" id="CHEBI:59789"/>
    </ligand>
</feature>
<dbReference type="InterPro" id="IPR040064">
    <property type="entry name" value="MoaA-like"/>
</dbReference>
<keyword evidence="8 12" id="KW-0342">GTP-binding</keyword>
<dbReference type="GO" id="GO:0005525">
    <property type="term" value="F:GTP binding"/>
    <property type="evidence" value="ECO:0007669"/>
    <property type="project" value="UniProtKB-UniRule"/>
</dbReference>
<dbReference type="HAMAP" id="MF_01225_B">
    <property type="entry name" value="MoaA_B"/>
    <property type="match status" value="1"/>
</dbReference>
<dbReference type="AlphaFoldDB" id="Q2LXG6"/>
<evidence type="ECO:0000313" key="15">
    <source>
        <dbReference type="Proteomes" id="UP000001933"/>
    </source>
</evidence>
<dbReference type="GO" id="GO:0006777">
    <property type="term" value="P:Mo-molybdopterin cofactor biosynthetic process"/>
    <property type="evidence" value="ECO:0007669"/>
    <property type="project" value="UniProtKB-UniRule"/>
</dbReference>
<proteinExistence type="inferred from homology"/>
<dbReference type="EMBL" id="CP000252">
    <property type="protein sequence ID" value="ABC78774.1"/>
    <property type="molecule type" value="Genomic_DNA"/>
</dbReference>